<accession>A0A232LM92</accession>
<keyword evidence="1" id="KW-0040">ANK repeat</keyword>
<dbReference type="SMART" id="SM00248">
    <property type="entry name" value="ANK"/>
    <property type="match status" value="3"/>
</dbReference>
<dbReference type="InterPro" id="IPR036770">
    <property type="entry name" value="Ankyrin_rpt-contain_sf"/>
</dbReference>
<protein>
    <submittedName>
        <fullName evidence="5">Uncharacterized protein</fullName>
    </submittedName>
</protein>
<dbReference type="Pfam" id="PF22939">
    <property type="entry name" value="WHD_GPIID"/>
    <property type="match status" value="1"/>
</dbReference>
<dbReference type="Pfam" id="PF12796">
    <property type="entry name" value="Ank_2"/>
    <property type="match status" value="1"/>
</dbReference>
<name>A0A232LM92_9EURO</name>
<evidence type="ECO:0000259" key="4">
    <source>
        <dbReference type="Pfam" id="PF22939"/>
    </source>
</evidence>
<feature type="compositionally biased region" description="Polar residues" evidence="2">
    <location>
        <begin position="19"/>
        <end position="34"/>
    </location>
</feature>
<dbReference type="PROSITE" id="PS50088">
    <property type="entry name" value="ANK_REPEAT"/>
    <property type="match status" value="2"/>
</dbReference>
<reference evidence="5 6" key="1">
    <citation type="journal article" date="2015" name="Environ. Microbiol.">
        <title>Metagenome sequence of Elaphomyces granulatus from sporocarp tissue reveals Ascomycota ectomycorrhizal fingerprints of genome expansion and a Proteobacteria-rich microbiome.</title>
        <authorList>
            <person name="Quandt C.A."/>
            <person name="Kohler A."/>
            <person name="Hesse C.N."/>
            <person name="Sharpton T.J."/>
            <person name="Martin F."/>
            <person name="Spatafora J.W."/>
        </authorList>
    </citation>
    <scope>NUCLEOTIDE SEQUENCE [LARGE SCALE GENOMIC DNA]</scope>
    <source>
        <strain evidence="5 6">OSC145934</strain>
    </source>
</reference>
<dbReference type="Gene3D" id="1.25.40.20">
    <property type="entry name" value="Ankyrin repeat-containing domain"/>
    <property type="match status" value="1"/>
</dbReference>
<feature type="domain" description="GPI inositol-deacylase winged helix" evidence="4">
    <location>
        <begin position="337"/>
        <end position="425"/>
    </location>
</feature>
<dbReference type="InterPro" id="IPR002110">
    <property type="entry name" value="Ankyrin_rpt"/>
</dbReference>
<dbReference type="InterPro" id="IPR054471">
    <property type="entry name" value="GPIID_WHD"/>
</dbReference>
<gene>
    <name evidence="5" type="ORF">Egran_06961</name>
</gene>
<feature type="repeat" description="ANK" evidence="1">
    <location>
        <begin position="635"/>
        <end position="667"/>
    </location>
</feature>
<feature type="non-terminal residue" evidence="5">
    <location>
        <position position="727"/>
    </location>
</feature>
<proteinExistence type="predicted"/>
<evidence type="ECO:0000256" key="2">
    <source>
        <dbReference type="SAM" id="MobiDB-lite"/>
    </source>
</evidence>
<dbReference type="PANTHER" id="PTHR10039">
    <property type="entry name" value="AMELOGENIN"/>
    <property type="match status" value="1"/>
</dbReference>
<evidence type="ECO:0000259" key="3">
    <source>
        <dbReference type="Pfam" id="PF17100"/>
    </source>
</evidence>
<dbReference type="EMBL" id="NPHW01007280">
    <property type="protein sequence ID" value="OXV05273.1"/>
    <property type="molecule type" value="Genomic_DNA"/>
</dbReference>
<evidence type="ECO:0000313" key="6">
    <source>
        <dbReference type="Proteomes" id="UP000243515"/>
    </source>
</evidence>
<dbReference type="Pfam" id="PF17100">
    <property type="entry name" value="NACHT_N"/>
    <property type="match status" value="1"/>
</dbReference>
<feature type="domain" description="NWD NACHT-NTPase N-terminal" evidence="3">
    <location>
        <begin position="65"/>
        <end position="220"/>
    </location>
</feature>
<feature type="repeat" description="ANK" evidence="1">
    <location>
        <begin position="603"/>
        <end position="635"/>
    </location>
</feature>
<dbReference type="PROSITE" id="PS50297">
    <property type="entry name" value="ANK_REP_REGION"/>
    <property type="match status" value="1"/>
</dbReference>
<evidence type="ECO:0000313" key="5">
    <source>
        <dbReference type="EMBL" id="OXV05273.1"/>
    </source>
</evidence>
<feature type="non-terminal residue" evidence="5">
    <location>
        <position position="1"/>
    </location>
</feature>
<evidence type="ECO:0000256" key="1">
    <source>
        <dbReference type="PROSITE-ProRule" id="PRU00023"/>
    </source>
</evidence>
<dbReference type="AlphaFoldDB" id="A0A232LM92"/>
<feature type="region of interest" description="Disordered" evidence="2">
    <location>
        <begin position="1"/>
        <end position="55"/>
    </location>
</feature>
<organism evidence="5 6">
    <name type="scientific">Elaphomyces granulatus</name>
    <dbReference type="NCBI Taxonomy" id="519963"/>
    <lineage>
        <taxon>Eukaryota</taxon>
        <taxon>Fungi</taxon>
        <taxon>Dikarya</taxon>
        <taxon>Ascomycota</taxon>
        <taxon>Pezizomycotina</taxon>
        <taxon>Eurotiomycetes</taxon>
        <taxon>Eurotiomycetidae</taxon>
        <taxon>Eurotiales</taxon>
        <taxon>Elaphomycetaceae</taxon>
        <taxon>Elaphomyces</taxon>
    </lineage>
</organism>
<dbReference type="InterPro" id="IPR031359">
    <property type="entry name" value="NACHT_N"/>
</dbReference>
<sequence length="727" mass="80888">FKGRLKLREKKDGGRVSQPCINSNSVTHSTSAEQPSAGGNHAEDSSHTQAHASLPSPLKIRSEKDLWAVAFARLQERDRELTEDFEYIMRIESSTHGTGDFDSKSTPSLMEDLVSRKLALLNGAQWRFRLGNKSIVLRDKVDSIVKIVMTAKDIILSLGQAVDPIQVGLPLGGVCFLLQLLGVENEQRSAILDGLTEISSIIRQYVVVEQVYLNEMGIPMNDNLKNPGLRLSDKSFGNGISTELRLMGENPTEKEDISLEIKVFIKTKIESFCRFREESGIKDDAHELIGSKIASIENRTYLWVSLIFSELEENPGLGIFSLQQKLDRIPPTIDAAYERILARSKDNNKTKKILQIVVAASRSLTLTEMNVALALSDITNSDDFFTEPEITFQATLQACCGSFLDFKQSRVYLIHQSAKKFLLSGASSIGVICPPPWKRSLDLGESNHLLASVCISFLLFSKFEGDLNMNPEKWLLQGTGKDAFFAYAAKYWPRHLKDVGAKTTEALLERSMMLCRAGSEKCVKWLLIYLLEHNIDLGVQDFELDLEVATIIGVKSLVEKYLRGTVDSLSILQAVRPAEYTRQFEVIDMLLQQCPDPTCRTSRDDTYLACAITYGQASLVKLLLDKGADPNEKMVGRVALSQAATCGYPDVVEILLDYGARLEEQTRSSGRTALSFAAEAPYSRRHDYPSPHCVSRRNYVRVVGTLLNKGANVLSKDLSGCSPLYFA</sequence>
<dbReference type="SUPFAM" id="SSF48403">
    <property type="entry name" value="Ankyrin repeat"/>
    <property type="match status" value="1"/>
</dbReference>
<dbReference type="PANTHER" id="PTHR10039:SF14">
    <property type="entry name" value="NACHT DOMAIN-CONTAINING PROTEIN"/>
    <property type="match status" value="1"/>
</dbReference>
<keyword evidence="6" id="KW-1185">Reference proteome</keyword>
<comment type="caution">
    <text evidence="5">The sequence shown here is derived from an EMBL/GenBank/DDBJ whole genome shotgun (WGS) entry which is preliminary data.</text>
</comment>
<dbReference type="Proteomes" id="UP000243515">
    <property type="component" value="Unassembled WGS sequence"/>
</dbReference>
<dbReference type="OrthoDB" id="4772757at2759"/>